<feature type="transmembrane region" description="Helical" evidence="2">
    <location>
        <begin position="111"/>
        <end position="132"/>
    </location>
</feature>
<evidence type="ECO:0000256" key="1">
    <source>
        <dbReference type="SAM" id="MobiDB-lite"/>
    </source>
</evidence>
<keyword evidence="2" id="KW-0812">Transmembrane</keyword>
<name>A0A1I7UX57_9PELO</name>
<evidence type="ECO:0000313" key="4">
    <source>
        <dbReference type="WBParaSite" id="Csp11.Scaffold630.g20221.t1"/>
    </source>
</evidence>
<evidence type="ECO:0000313" key="3">
    <source>
        <dbReference type="Proteomes" id="UP000095282"/>
    </source>
</evidence>
<keyword evidence="3" id="KW-1185">Reference proteome</keyword>
<evidence type="ECO:0000256" key="2">
    <source>
        <dbReference type="SAM" id="Phobius"/>
    </source>
</evidence>
<dbReference type="Proteomes" id="UP000095282">
    <property type="component" value="Unplaced"/>
</dbReference>
<protein>
    <submittedName>
        <fullName evidence="4">Uncharacterized protein</fullName>
    </submittedName>
</protein>
<feature type="region of interest" description="Disordered" evidence="1">
    <location>
        <begin position="1"/>
        <end position="88"/>
    </location>
</feature>
<dbReference type="AlphaFoldDB" id="A0A1I7UX57"/>
<dbReference type="WBParaSite" id="Csp11.Scaffold630.g20221.t1">
    <property type="protein sequence ID" value="Csp11.Scaffold630.g20221.t1"/>
    <property type="gene ID" value="Csp11.Scaffold630.g20221"/>
</dbReference>
<sequence length="158" mass="16735">MADDGYEVMGPAHGPTIPPPSGPPPPPGQKMLVPPPSAPPMAVVLPKKAAQKKKNSQRSCSDTSKTTEPTTKRSVLRSVKSEADTTSVMENADGSATGINQRPNACDTTQLALIIFMLILIITVSIPVLMAASGNAEIEWITEKLAQLDENPPAKRKI</sequence>
<reference evidence="4" key="1">
    <citation type="submission" date="2016-11" db="UniProtKB">
        <authorList>
            <consortium name="WormBaseParasite"/>
        </authorList>
    </citation>
    <scope>IDENTIFICATION</scope>
</reference>
<keyword evidence="2" id="KW-0472">Membrane</keyword>
<feature type="compositionally biased region" description="Pro residues" evidence="1">
    <location>
        <begin position="16"/>
        <end position="39"/>
    </location>
</feature>
<feature type="compositionally biased region" description="Polar residues" evidence="1">
    <location>
        <begin position="57"/>
        <end position="73"/>
    </location>
</feature>
<proteinExistence type="predicted"/>
<accession>A0A1I7UX57</accession>
<dbReference type="eggNOG" id="KOG3587">
    <property type="taxonomic scope" value="Eukaryota"/>
</dbReference>
<organism evidence="3 4">
    <name type="scientific">Caenorhabditis tropicalis</name>
    <dbReference type="NCBI Taxonomy" id="1561998"/>
    <lineage>
        <taxon>Eukaryota</taxon>
        <taxon>Metazoa</taxon>
        <taxon>Ecdysozoa</taxon>
        <taxon>Nematoda</taxon>
        <taxon>Chromadorea</taxon>
        <taxon>Rhabditida</taxon>
        <taxon>Rhabditina</taxon>
        <taxon>Rhabditomorpha</taxon>
        <taxon>Rhabditoidea</taxon>
        <taxon>Rhabditidae</taxon>
        <taxon>Peloderinae</taxon>
        <taxon>Caenorhabditis</taxon>
    </lineage>
</organism>
<keyword evidence="2" id="KW-1133">Transmembrane helix</keyword>